<sequence>LPQEKRETRSGRSGKGMAMATRPASGAAELIAKGRESAAVLQALLGHQPPAAREMPHGIRGLVEQILHCCDRALAALEEATEAAAESGNVMKRKLDRGPDAPRTRSSKRMRGSGGERGTRVEKKRTMEDGYIWRKYGQKEIRDRKYPRFYFRCSYYEDNGCKASRRVQQSDADPSVYLITYFGKHTCGRDNNNDEPPAPFVINFSSSSTARDRQPSRSPWPSCDDGAVVVTVSETSEICGLSEGKELPADTTRKVDALIEQSTPVPELAGMRSPEWEPLDGCLDWELGEDESSFDFGEFSKFDYFVLLQ</sequence>
<keyword evidence="9" id="KW-1185">Reference proteome</keyword>
<evidence type="ECO:0000313" key="8">
    <source>
        <dbReference type="EMBL" id="TVU19872.1"/>
    </source>
</evidence>
<keyword evidence="3" id="KW-0238">DNA-binding</keyword>
<dbReference type="Proteomes" id="UP000324897">
    <property type="component" value="Chromosome 7"/>
</dbReference>
<dbReference type="SUPFAM" id="SSF118290">
    <property type="entry name" value="WRKY DNA-binding domain"/>
    <property type="match status" value="1"/>
</dbReference>
<name>A0A5J9U844_9POAL</name>
<protein>
    <submittedName>
        <fullName evidence="8">EcWRKY-7</fullName>
    </submittedName>
</protein>
<dbReference type="PROSITE" id="PS50811">
    <property type="entry name" value="WRKY"/>
    <property type="match status" value="1"/>
</dbReference>
<dbReference type="InterPro" id="IPR036576">
    <property type="entry name" value="WRKY_dom_sf"/>
</dbReference>
<dbReference type="EMBL" id="RWGY01000029">
    <property type="protein sequence ID" value="TVU19872.1"/>
    <property type="molecule type" value="Genomic_DNA"/>
</dbReference>
<comment type="subcellular location">
    <subcellularLocation>
        <location evidence="1">Nucleus</location>
    </subcellularLocation>
</comment>
<evidence type="ECO:0000256" key="4">
    <source>
        <dbReference type="ARBA" id="ARBA00023163"/>
    </source>
</evidence>
<dbReference type="InterPro" id="IPR003657">
    <property type="entry name" value="WRKY_dom"/>
</dbReference>
<evidence type="ECO:0000259" key="7">
    <source>
        <dbReference type="PROSITE" id="PS50811"/>
    </source>
</evidence>
<comment type="caution">
    <text evidence="8">The sequence shown here is derived from an EMBL/GenBank/DDBJ whole genome shotgun (WGS) entry which is preliminary data.</text>
</comment>
<evidence type="ECO:0000256" key="3">
    <source>
        <dbReference type="ARBA" id="ARBA00023125"/>
    </source>
</evidence>
<dbReference type="Pfam" id="PF03106">
    <property type="entry name" value="WRKY"/>
    <property type="match status" value="1"/>
</dbReference>
<evidence type="ECO:0000313" key="9">
    <source>
        <dbReference type="Proteomes" id="UP000324897"/>
    </source>
</evidence>
<organism evidence="8 9">
    <name type="scientific">Eragrostis curvula</name>
    <name type="common">weeping love grass</name>
    <dbReference type="NCBI Taxonomy" id="38414"/>
    <lineage>
        <taxon>Eukaryota</taxon>
        <taxon>Viridiplantae</taxon>
        <taxon>Streptophyta</taxon>
        <taxon>Embryophyta</taxon>
        <taxon>Tracheophyta</taxon>
        <taxon>Spermatophyta</taxon>
        <taxon>Magnoliopsida</taxon>
        <taxon>Liliopsida</taxon>
        <taxon>Poales</taxon>
        <taxon>Poaceae</taxon>
        <taxon>PACMAD clade</taxon>
        <taxon>Chloridoideae</taxon>
        <taxon>Eragrostideae</taxon>
        <taxon>Eragrostidinae</taxon>
        <taxon>Eragrostis</taxon>
    </lineage>
</organism>
<dbReference type="Gene3D" id="2.20.25.80">
    <property type="entry name" value="WRKY domain"/>
    <property type="match status" value="1"/>
</dbReference>
<dbReference type="PANTHER" id="PTHR31282">
    <property type="entry name" value="WRKY TRANSCRIPTION FACTOR 21-RELATED"/>
    <property type="match status" value="1"/>
</dbReference>
<dbReference type="InterPro" id="IPR044810">
    <property type="entry name" value="WRKY_plant"/>
</dbReference>
<feature type="region of interest" description="Disordered" evidence="6">
    <location>
        <begin position="83"/>
        <end position="122"/>
    </location>
</feature>
<evidence type="ECO:0000256" key="6">
    <source>
        <dbReference type="SAM" id="MobiDB-lite"/>
    </source>
</evidence>
<dbReference type="AlphaFoldDB" id="A0A5J9U844"/>
<reference evidence="8 9" key="1">
    <citation type="journal article" date="2019" name="Sci. Rep.">
        <title>A high-quality genome of Eragrostis curvula grass provides insights into Poaceae evolution and supports new strategies to enhance forage quality.</title>
        <authorList>
            <person name="Carballo J."/>
            <person name="Santos B.A.C.M."/>
            <person name="Zappacosta D."/>
            <person name="Garbus I."/>
            <person name="Selva J.P."/>
            <person name="Gallo C.A."/>
            <person name="Diaz A."/>
            <person name="Albertini E."/>
            <person name="Caccamo M."/>
            <person name="Echenique V."/>
        </authorList>
    </citation>
    <scope>NUCLEOTIDE SEQUENCE [LARGE SCALE GENOMIC DNA]</scope>
    <source>
        <strain evidence="9">cv. Victoria</strain>
        <tissue evidence="8">Leaf</tissue>
    </source>
</reference>
<feature type="domain" description="WRKY" evidence="7">
    <location>
        <begin position="122"/>
        <end position="185"/>
    </location>
</feature>
<dbReference type="GO" id="GO:0043565">
    <property type="term" value="F:sequence-specific DNA binding"/>
    <property type="evidence" value="ECO:0007669"/>
    <property type="project" value="InterPro"/>
</dbReference>
<dbReference type="GO" id="GO:0005634">
    <property type="term" value="C:nucleus"/>
    <property type="evidence" value="ECO:0007669"/>
    <property type="project" value="UniProtKB-SubCell"/>
</dbReference>
<feature type="non-terminal residue" evidence="8">
    <location>
        <position position="1"/>
    </location>
</feature>
<dbReference type="OrthoDB" id="2021064at2759"/>
<feature type="compositionally biased region" description="Basic and acidic residues" evidence="6">
    <location>
        <begin position="1"/>
        <end position="10"/>
    </location>
</feature>
<dbReference type="SMART" id="SM00774">
    <property type="entry name" value="WRKY"/>
    <property type="match status" value="1"/>
</dbReference>
<keyword evidence="5" id="KW-0539">Nucleus</keyword>
<feature type="region of interest" description="Disordered" evidence="6">
    <location>
        <begin position="1"/>
        <end position="25"/>
    </location>
</feature>
<evidence type="ECO:0000256" key="2">
    <source>
        <dbReference type="ARBA" id="ARBA00023015"/>
    </source>
</evidence>
<evidence type="ECO:0000256" key="5">
    <source>
        <dbReference type="ARBA" id="ARBA00023242"/>
    </source>
</evidence>
<keyword evidence="4" id="KW-0804">Transcription</keyword>
<accession>A0A5J9U844</accession>
<gene>
    <name evidence="8" type="ORF">EJB05_36048</name>
</gene>
<dbReference type="GO" id="GO:0003700">
    <property type="term" value="F:DNA-binding transcription factor activity"/>
    <property type="evidence" value="ECO:0007669"/>
    <property type="project" value="InterPro"/>
</dbReference>
<proteinExistence type="predicted"/>
<keyword evidence="2" id="KW-0805">Transcription regulation</keyword>
<evidence type="ECO:0000256" key="1">
    <source>
        <dbReference type="ARBA" id="ARBA00004123"/>
    </source>
</evidence>